<evidence type="ECO:0000313" key="1">
    <source>
        <dbReference type="EMBL" id="SBV98298.1"/>
    </source>
</evidence>
<organism evidence="1">
    <name type="scientific">uncultured Dysgonomonas sp</name>
    <dbReference type="NCBI Taxonomy" id="206096"/>
    <lineage>
        <taxon>Bacteria</taxon>
        <taxon>Pseudomonadati</taxon>
        <taxon>Bacteroidota</taxon>
        <taxon>Bacteroidia</taxon>
        <taxon>Bacteroidales</taxon>
        <taxon>Dysgonomonadaceae</taxon>
        <taxon>Dysgonomonas</taxon>
        <taxon>environmental samples</taxon>
    </lineage>
</organism>
<dbReference type="AlphaFoldDB" id="A0A212JFT7"/>
<protein>
    <submittedName>
        <fullName evidence="1">Uncharacterized protein</fullName>
    </submittedName>
</protein>
<gene>
    <name evidence="1" type="ORF">KL86DYS1_12135</name>
</gene>
<name>A0A212JFT7_9BACT</name>
<proteinExistence type="predicted"/>
<accession>A0A212JFT7</accession>
<dbReference type="RefSeq" id="WP_296940711.1">
    <property type="nucleotide sequence ID" value="NZ_LT599032.1"/>
</dbReference>
<sequence>MIDRIKFLIKDVDFDIVERLDLTLDALYKKKYESEVYEGNIGNLTIKYRKSSEDKILTINGSLHKYYKGNNFSSFTIDEAKKAILQLEEKVGISKDRFMVQNIELGLNIRMPRTPMKYIYTIKSYKFKDFIPMTPYETKVMGYRCKFTNYEIKFYDKTYDAKVQDKQIAPKNTLRYEIKMKNKYATRKGFIEVTAEKIFDGIYLPKAKRLMDNIFKELDFLDLSCNHEGIEPNEVKEYFFIKSDNYKFYIEYLKELEEKDPKKKVYKNAMDAKRRLVKKVRPNLTGELTGELKEKFAKGIEALSKK</sequence>
<reference evidence="1" key="1">
    <citation type="submission" date="2016-04" db="EMBL/GenBank/DDBJ databases">
        <authorList>
            <person name="Evans L.H."/>
            <person name="Alamgir A."/>
            <person name="Owens N."/>
            <person name="Weber N.D."/>
            <person name="Virtaneva K."/>
            <person name="Barbian K."/>
            <person name="Babar A."/>
            <person name="Rosenke K."/>
        </authorList>
    </citation>
    <scope>NUCLEOTIDE SEQUENCE</scope>
    <source>
        <strain evidence="1">86-1</strain>
    </source>
</reference>
<dbReference type="EMBL" id="FLUM01000001">
    <property type="protein sequence ID" value="SBV98298.1"/>
    <property type="molecule type" value="Genomic_DNA"/>
</dbReference>